<feature type="DNA-binding region" description="OmpR/PhoB-type" evidence="6">
    <location>
        <begin position="1"/>
        <end position="99"/>
    </location>
</feature>
<dbReference type="InterPro" id="IPR016032">
    <property type="entry name" value="Sig_transdc_resp-reg_C-effctor"/>
</dbReference>
<dbReference type="RefSeq" id="WP_369234207.1">
    <property type="nucleotide sequence ID" value="NZ_CP163435.1"/>
</dbReference>
<accession>A0AB39P8A0</accession>
<dbReference type="CDD" id="cd15831">
    <property type="entry name" value="BTAD"/>
    <property type="match status" value="1"/>
</dbReference>
<sequence length="1005" mass="109118">MTTAAGIRLRFNILGPIEGWSNGARLRLGGVIQERVLATLLLEPGKVLPVSRLVEAAWDDEPPATASHQVRKAVADLRRRIPDGAEVLLTEGPGYRVVIDESQNDLAEFGLMVRAAKAAVAESRISEAVESLRSALALWRGPVLSGIGGPVIDAAATTIEERRLAASEQLFELRLALGEAVEIIPDLRELVSRHPLRETLRGQLMIALYRSGRQAEALEEYGKVRELLVEELGVDPGPQLTKLYEGILRESPELAGPAMPAPAPPPAPLPAEPPCTLPYDLADFTGRDRELGELLRCATEKSEQGPRIVAIDGMGGSGKTSLAVRAAHRLAEEYPDGQLHIDLRGYTPGDQPVSAGTALDSLLRALGIPGDRIPDEVAGRTALWRATLTGKRLLILLDNAADADGIQPLLPVSPGCLVLLTSRARLVDLDGAQWISIGVMPPRESAALVAETLGVARVAAEPEAAAELARLCDHLPLALRIATARLRNRPRWTLQYLAERLRDETRRLDELSSGARSVSATLRLSYQALDEECRTAFRILALHPGGDINVHAAGALLGSGIWDAEDLLERLLDVHLVQQPEIGLYTFHDLVRSFAQSLFDSAADGAGEDADAVERLLRFYLTATETACDVLYPGRRHRPTGIDNSTAELPDLRDAERAQDWFTREQTALLAAVTLAERRRQDRYVVCLARNLVFQLNARGQLEEFGALGRVSVAAAQRLGDLALLGMSLSNLGVACWRLGRFTEGLEAARAGRDVAARLGDRHTEAHSESTLGQFNSLLGNFPEALVHLERATAYERELAIPRAEADSLTLLSTLYEQWGRYEEAKTAALRAVELRSGLGQYESQFSALTDVAFAQIGLREYEDAACSLERARELCADEGDPGDVALMMALLADVDEHLGRPVRVPDLAERALGLVAANASPLRRAKVENIVGRLRRRQGDREAALALHAHAHELASGMSYRIEEAYALSGLADCTEDSESAAHHRAAAEALFAKLGVPADRRRR</sequence>
<proteinExistence type="inferred from homology"/>
<dbReference type="SMART" id="SM01043">
    <property type="entry name" value="BTAD"/>
    <property type="match status" value="1"/>
</dbReference>
<dbReference type="AlphaFoldDB" id="A0AB39P8A0"/>
<evidence type="ECO:0000256" key="4">
    <source>
        <dbReference type="ARBA" id="ARBA00023125"/>
    </source>
</evidence>
<organism evidence="8">
    <name type="scientific">Streptomyces sp. R21</name>
    <dbReference type="NCBI Taxonomy" id="3238627"/>
    <lineage>
        <taxon>Bacteria</taxon>
        <taxon>Bacillati</taxon>
        <taxon>Actinomycetota</taxon>
        <taxon>Actinomycetes</taxon>
        <taxon>Kitasatosporales</taxon>
        <taxon>Streptomycetaceae</taxon>
        <taxon>Streptomyces</taxon>
    </lineage>
</organism>
<dbReference type="Pfam" id="PF00486">
    <property type="entry name" value="Trans_reg_C"/>
    <property type="match status" value="1"/>
</dbReference>
<dbReference type="PANTHER" id="PTHR35807:SF1">
    <property type="entry name" value="TRANSCRIPTIONAL REGULATOR REDD"/>
    <property type="match status" value="1"/>
</dbReference>
<protein>
    <submittedName>
        <fullName evidence="8">BTAD domain-containing putative transcriptional regulator</fullName>
    </submittedName>
</protein>
<keyword evidence="4 6" id="KW-0238">DNA-binding</keyword>
<dbReference type="Pfam" id="PF13424">
    <property type="entry name" value="TPR_12"/>
    <property type="match status" value="1"/>
</dbReference>
<comment type="similarity">
    <text evidence="1">Belongs to the AfsR/DnrI/RedD regulatory family.</text>
</comment>
<keyword evidence="3" id="KW-0805">Transcription regulation</keyword>
<dbReference type="PROSITE" id="PS51755">
    <property type="entry name" value="OMPR_PHOB"/>
    <property type="match status" value="1"/>
</dbReference>
<dbReference type="InterPro" id="IPR027417">
    <property type="entry name" value="P-loop_NTPase"/>
</dbReference>
<dbReference type="SUPFAM" id="SSF48452">
    <property type="entry name" value="TPR-like"/>
    <property type="match status" value="2"/>
</dbReference>
<dbReference type="Pfam" id="PF13181">
    <property type="entry name" value="TPR_8"/>
    <property type="match status" value="1"/>
</dbReference>
<keyword evidence="2" id="KW-0902">Two-component regulatory system</keyword>
<dbReference type="SUPFAM" id="SSF46894">
    <property type="entry name" value="C-terminal effector domain of the bipartite response regulators"/>
    <property type="match status" value="1"/>
</dbReference>
<dbReference type="FunFam" id="1.25.40.10:FF:000222">
    <property type="entry name" value="SARP family transcriptional regulator"/>
    <property type="match status" value="1"/>
</dbReference>
<dbReference type="PRINTS" id="PR00364">
    <property type="entry name" value="DISEASERSIST"/>
</dbReference>
<dbReference type="InterPro" id="IPR011990">
    <property type="entry name" value="TPR-like_helical_dom_sf"/>
</dbReference>
<dbReference type="InterPro" id="IPR002182">
    <property type="entry name" value="NB-ARC"/>
</dbReference>
<dbReference type="GO" id="GO:0043531">
    <property type="term" value="F:ADP binding"/>
    <property type="evidence" value="ECO:0007669"/>
    <property type="project" value="InterPro"/>
</dbReference>
<dbReference type="InterPro" id="IPR019734">
    <property type="entry name" value="TPR_rpt"/>
</dbReference>
<dbReference type="GO" id="GO:0000160">
    <property type="term" value="P:phosphorelay signal transduction system"/>
    <property type="evidence" value="ECO:0007669"/>
    <property type="project" value="UniProtKB-KW"/>
</dbReference>
<evidence type="ECO:0000256" key="6">
    <source>
        <dbReference type="PROSITE-ProRule" id="PRU01091"/>
    </source>
</evidence>
<dbReference type="Pfam" id="PF00931">
    <property type="entry name" value="NB-ARC"/>
    <property type="match status" value="1"/>
</dbReference>
<dbReference type="EMBL" id="CP163435">
    <property type="protein sequence ID" value="XDQ26965.1"/>
    <property type="molecule type" value="Genomic_DNA"/>
</dbReference>
<evidence type="ECO:0000256" key="3">
    <source>
        <dbReference type="ARBA" id="ARBA00023015"/>
    </source>
</evidence>
<name>A0AB39P8A0_9ACTN</name>
<dbReference type="Pfam" id="PF03704">
    <property type="entry name" value="BTAD"/>
    <property type="match status" value="1"/>
</dbReference>
<evidence type="ECO:0000256" key="2">
    <source>
        <dbReference type="ARBA" id="ARBA00023012"/>
    </source>
</evidence>
<dbReference type="InterPro" id="IPR051677">
    <property type="entry name" value="AfsR-DnrI-RedD_regulator"/>
</dbReference>
<evidence type="ECO:0000256" key="5">
    <source>
        <dbReference type="ARBA" id="ARBA00023163"/>
    </source>
</evidence>
<evidence type="ECO:0000259" key="7">
    <source>
        <dbReference type="PROSITE" id="PS51755"/>
    </source>
</evidence>
<evidence type="ECO:0000313" key="8">
    <source>
        <dbReference type="EMBL" id="XDQ26965.1"/>
    </source>
</evidence>
<keyword evidence="5" id="KW-0804">Transcription</keyword>
<dbReference type="SUPFAM" id="SSF52540">
    <property type="entry name" value="P-loop containing nucleoside triphosphate hydrolases"/>
    <property type="match status" value="1"/>
</dbReference>
<dbReference type="Gene3D" id="1.10.10.10">
    <property type="entry name" value="Winged helix-like DNA-binding domain superfamily/Winged helix DNA-binding domain"/>
    <property type="match status" value="2"/>
</dbReference>
<feature type="domain" description="OmpR/PhoB-type" evidence="7">
    <location>
        <begin position="1"/>
        <end position="99"/>
    </location>
</feature>
<dbReference type="InterPro" id="IPR001867">
    <property type="entry name" value="OmpR/PhoB-type_DNA-bd"/>
</dbReference>
<dbReference type="GO" id="GO:0003677">
    <property type="term" value="F:DNA binding"/>
    <property type="evidence" value="ECO:0007669"/>
    <property type="project" value="UniProtKB-UniRule"/>
</dbReference>
<dbReference type="SMART" id="SM00028">
    <property type="entry name" value="TPR"/>
    <property type="match status" value="6"/>
</dbReference>
<dbReference type="SMART" id="SM00862">
    <property type="entry name" value="Trans_reg_C"/>
    <property type="match status" value="1"/>
</dbReference>
<dbReference type="Gene3D" id="1.25.40.10">
    <property type="entry name" value="Tetratricopeptide repeat domain"/>
    <property type="match status" value="3"/>
</dbReference>
<reference evidence="8" key="1">
    <citation type="submission" date="2024-07" db="EMBL/GenBank/DDBJ databases">
        <authorList>
            <person name="Yu S.T."/>
        </authorList>
    </citation>
    <scope>NUCLEOTIDE SEQUENCE</scope>
    <source>
        <strain evidence="8">R21</strain>
    </source>
</reference>
<gene>
    <name evidence="8" type="ORF">AB5J56_20630</name>
</gene>
<evidence type="ECO:0000256" key="1">
    <source>
        <dbReference type="ARBA" id="ARBA00005820"/>
    </source>
</evidence>
<dbReference type="InterPro" id="IPR036388">
    <property type="entry name" value="WH-like_DNA-bd_sf"/>
</dbReference>
<dbReference type="InterPro" id="IPR005158">
    <property type="entry name" value="BTAD"/>
</dbReference>
<dbReference type="Gene3D" id="3.40.50.300">
    <property type="entry name" value="P-loop containing nucleotide triphosphate hydrolases"/>
    <property type="match status" value="1"/>
</dbReference>
<dbReference type="PANTHER" id="PTHR35807">
    <property type="entry name" value="TRANSCRIPTIONAL REGULATOR REDD-RELATED"/>
    <property type="match status" value="1"/>
</dbReference>
<dbReference type="GO" id="GO:0006355">
    <property type="term" value="P:regulation of DNA-templated transcription"/>
    <property type="evidence" value="ECO:0007669"/>
    <property type="project" value="InterPro"/>
</dbReference>